<reference evidence="2 3" key="1">
    <citation type="journal article" date="2007" name="Science">
        <title>Sea anemone genome reveals ancestral eumetazoan gene repertoire and genomic organization.</title>
        <authorList>
            <person name="Putnam N.H."/>
            <person name="Srivastava M."/>
            <person name="Hellsten U."/>
            <person name="Dirks B."/>
            <person name="Chapman J."/>
            <person name="Salamov A."/>
            <person name="Terry A."/>
            <person name="Shapiro H."/>
            <person name="Lindquist E."/>
            <person name="Kapitonov V.V."/>
            <person name="Jurka J."/>
            <person name="Genikhovich G."/>
            <person name="Grigoriev I.V."/>
            <person name="Lucas S.M."/>
            <person name="Steele R.E."/>
            <person name="Finnerty J.R."/>
            <person name="Technau U."/>
            <person name="Martindale M.Q."/>
            <person name="Rokhsar D.S."/>
        </authorList>
    </citation>
    <scope>NUCLEOTIDE SEQUENCE [LARGE SCALE GENOMIC DNA]</scope>
    <source>
        <strain evidence="3">CH2 X CH6</strain>
    </source>
</reference>
<gene>
    <name evidence="2" type="ORF">NEMVEDRAFT_v1g244134</name>
</gene>
<accession>A7SBH6</accession>
<dbReference type="EMBL" id="DS469616">
    <property type="protein sequence ID" value="EDO38924.1"/>
    <property type="molecule type" value="Genomic_DNA"/>
</dbReference>
<dbReference type="Pfam" id="PF02204">
    <property type="entry name" value="VPS9"/>
    <property type="match status" value="1"/>
</dbReference>
<proteinExistence type="predicted"/>
<evidence type="ECO:0000259" key="1">
    <source>
        <dbReference type="PROSITE" id="PS51205"/>
    </source>
</evidence>
<dbReference type="eggNOG" id="ENOG502SAZD">
    <property type="taxonomic scope" value="Eukaryota"/>
</dbReference>
<dbReference type="GO" id="GO:0005085">
    <property type="term" value="F:guanyl-nucleotide exchange factor activity"/>
    <property type="evidence" value="ECO:0000318"/>
    <property type="project" value="GO_Central"/>
</dbReference>
<dbReference type="PROSITE" id="PS51205">
    <property type="entry name" value="VPS9"/>
    <property type="match status" value="1"/>
</dbReference>
<dbReference type="HOGENOM" id="CLU_392474_0_0_1"/>
<dbReference type="GO" id="GO:0030139">
    <property type="term" value="C:endocytic vesicle"/>
    <property type="evidence" value="ECO:0000318"/>
    <property type="project" value="GO_Central"/>
</dbReference>
<feature type="domain" description="VPS9" evidence="1">
    <location>
        <begin position="554"/>
        <end position="703"/>
    </location>
</feature>
<dbReference type="STRING" id="45351.A7SBH6"/>
<dbReference type="InterPro" id="IPR003123">
    <property type="entry name" value="VPS9"/>
</dbReference>
<organism evidence="2 3">
    <name type="scientific">Nematostella vectensis</name>
    <name type="common">Starlet sea anemone</name>
    <dbReference type="NCBI Taxonomy" id="45351"/>
    <lineage>
        <taxon>Eukaryota</taxon>
        <taxon>Metazoa</taxon>
        <taxon>Cnidaria</taxon>
        <taxon>Anthozoa</taxon>
        <taxon>Hexacorallia</taxon>
        <taxon>Actiniaria</taxon>
        <taxon>Edwardsiidae</taxon>
        <taxon>Nematostella</taxon>
    </lineage>
</organism>
<dbReference type="GO" id="GO:0005829">
    <property type="term" value="C:cytosol"/>
    <property type="evidence" value="ECO:0000318"/>
    <property type="project" value="GO_Central"/>
</dbReference>
<dbReference type="InterPro" id="IPR037191">
    <property type="entry name" value="VPS9_dom_sf"/>
</dbReference>
<dbReference type="SUPFAM" id="SSF109993">
    <property type="entry name" value="VPS9 domain"/>
    <property type="match status" value="1"/>
</dbReference>
<evidence type="ECO:0000313" key="3">
    <source>
        <dbReference type="Proteomes" id="UP000001593"/>
    </source>
</evidence>
<dbReference type="Gene3D" id="1.20.1050.80">
    <property type="entry name" value="VPS9 domain"/>
    <property type="match status" value="1"/>
</dbReference>
<keyword evidence="3" id="KW-1185">Reference proteome</keyword>
<protein>
    <recommendedName>
        <fullName evidence="1">VPS9 domain-containing protein</fullName>
    </recommendedName>
</protein>
<dbReference type="GO" id="GO:0031267">
    <property type="term" value="F:small GTPase binding"/>
    <property type="evidence" value="ECO:0000318"/>
    <property type="project" value="GO_Central"/>
</dbReference>
<name>A7SBH6_NEMVE</name>
<dbReference type="InParanoid" id="A7SBH6"/>
<dbReference type="Proteomes" id="UP000001593">
    <property type="component" value="Unassembled WGS sequence"/>
</dbReference>
<dbReference type="AlphaFoldDB" id="A7SBH6"/>
<evidence type="ECO:0000313" key="2">
    <source>
        <dbReference type="EMBL" id="EDO38924.1"/>
    </source>
</evidence>
<sequence>MHVYLKDGKERRWITDVYLLKGFCPCVGSDAPNKNFSDASRMEPAIWCKVLLLESVSVDCNHRMISWSTGRPVDKADGEDNSPNQFTINDECSGYDAEDELFDLARAIIHSPSSLMNKDFEDEYELNILRMLHCFILPKITFHKRDIDKVEFALEQQMQNIQALDNKVIEHCQSLDLLMKKLDKLREDLLLNIVDLAIDGQCSQDNLEFLIDDITKEETRLRKMCAVPILLKNVMQGVWHPEWQKLGERVATIVNNPDHPIGINFNNFCTEIRETCQELINLGRKNSAIPVDPFPEVITEMALSNAEFYGLQDFLVDSYRENLKSLRARLFHHFGSVTELLSETFNNRDYQFKNRLRLAYEQCFYEKEGSFLSCVYELAHHEHVTLLEGGIRRLKQLPIKLLNLPMKDEWWLEIFEARTRIASLSCHVFEASHREPSDEIERARNITGSYDMIDELDVDDFPQVSHDEMKRFSDTASVRSFFINTVRARSKTMNFESRSASSSDDESQDFVVCDARKRPKSCSEILSSSAPEHRVTLGDLLDKWERNGKHLLARTYSKSYTNMNTTTRAAEEPQDEVNATQDTFEDHFGPAFQNILGIFQAVSPMAKLKCLTASLRKITSKVADLRLLEGGDRFSVAVTAEDLLPLLVLMMLQMEPYDAAAIWPQLALVEDLMASFLASGCHGWALTEFQMAQRILTNLCSQF</sequence>